<feature type="transmembrane region" description="Helical" evidence="8">
    <location>
        <begin position="237"/>
        <end position="260"/>
    </location>
</feature>
<dbReference type="InterPro" id="IPR043136">
    <property type="entry name" value="B30.2/SPRY_sf"/>
</dbReference>
<dbReference type="GO" id="GO:0001817">
    <property type="term" value="P:regulation of cytokine production"/>
    <property type="evidence" value="ECO:0007669"/>
    <property type="project" value="TreeGrafter"/>
</dbReference>
<dbReference type="SMART" id="SM00409">
    <property type="entry name" value="IG"/>
    <property type="match status" value="1"/>
</dbReference>
<dbReference type="SMART" id="SM00589">
    <property type="entry name" value="PRY"/>
    <property type="match status" value="1"/>
</dbReference>
<evidence type="ECO:0000256" key="9">
    <source>
        <dbReference type="SAM" id="SignalP"/>
    </source>
</evidence>
<sequence>PSPSFASRFLCILLLLAVTFRVNGPNHPVTALVGTDALLPCHLSPSVSAAEMEALWFQFRYSEVVHLYRGGRDQPDKQIAQYRGGTELLKGNITEGKVSLRIRNITPSDEGQFVCFFRSPAFDGEAVLELEVAGLGSAPHLSVSGYQDGGIQVVCESTGWYPEPKMLWKDVGGKQLPSTQDKIHQQADGLFAAHSAIVITEATNQNVSCSVHHPLLDQEKSARINIAGSLFLRTSPWVVALSVILAIVCIFLLLSTYYSWKQRRAKEHLQSELEKERVQSLADLGWSKVKENAAHVTLDADTAHPSLCVAQGRRHVRWSGHRQDLPDNPERFDSETCVLGSE</sequence>
<dbReference type="Pfam" id="PF22705">
    <property type="entry name" value="C2-set_3"/>
    <property type="match status" value="1"/>
</dbReference>
<dbReference type="GeneID" id="102369363"/>
<keyword evidence="9" id="KW-0732">Signal</keyword>
<dbReference type="FunFam" id="2.60.40.10:FF:000183">
    <property type="entry name" value="Myelin-oligodendrocyte glycoprotein"/>
    <property type="match status" value="1"/>
</dbReference>
<dbReference type="GO" id="GO:0050852">
    <property type="term" value="P:T cell receptor signaling pathway"/>
    <property type="evidence" value="ECO:0007669"/>
    <property type="project" value="TreeGrafter"/>
</dbReference>
<keyword evidence="4 8" id="KW-0472">Membrane</keyword>
<feature type="region of interest" description="Disordered" evidence="7">
    <location>
        <begin position="319"/>
        <end position="342"/>
    </location>
</feature>
<evidence type="ECO:0000259" key="10">
    <source>
        <dbReference type="PROSITE" id="PS50835"/>
    </source>
</evidence>
<dbReference type="GO" id="GO:0009897">
    <property type="term" value="C:external side of plasma membrane"/>
    <property type="evidence" value="ECO:0007669"/>
    <property type="project" value="TreeGrafter"/>
</dbReference>
<evidence type="ECO:0000256" key="8">
    <source>
        <dbReference type="SAM" id="Phobius"/>
    </source>
</evidence>
<evidence type="ECO:0000313" key="11">
    <source>
        <dbReference type="Proteomes" id="UP000189705"/>
    </source>
</evidence>
<feature type="chain" id="PRO_5018337432" evidence="9">
    <location>
        <begin position="25"/>
        <end position="342"/>
    </location>
</feature>
<dbReference type="PANTHER" id="PTHR24100:SF149">
    <property type="entry name" value="BG-LIKE ANTIGEN 1-RELATED"/>
    <property type="match status" value="1"/>
</dbReference>
<feature type="non-terminal residue" evidence="12">
    <location>
        <position position="342"/>
    </location>
</feature>
<dbReference type="InterPro" id="IPR013783">
    <property type="entry name" value="Ig-like_fold"/>
</dbReference>
<evidence type="ECO:0000256" key="5">
    <source>
        <dbReference type="ARBA" id="ARBA00023157"/>
    </source>
</evidence>
<dbReference type="InterPro" id="IPR003879">
    <property type="entry name" value="Butyrophylin_SPRY"/>
</dbReference>
<dbReference type="KEGG" id="asn:102369363"/>
<evidence type="ECO:0000256" key="4">
    <source>
        <dbReference type="ARBA" id="ARBA00023136"/>
    </source>
</evidence>
<keyword evidence="6" id="KW-0393">Immunoglobulin domain</keyword>
<feature type="domain" description="Ig-like" evidence="10">
    <location>
        <begin position="139"/>
        <end position="225"/>
    </location>
</feature>
<keyword evidence="2 8" id="KW-0812">Transmembrane</keyword>
<evidence type="ECO:0000256" key="2">
    <source>
        <dbReference type="ARBA" id="ARBA00022692"/>
    </source>
</evidence>
<reference evidence="12" key="1">
    <citation type="submission" date="2025-08" db="UniProtKB">
        <authorList>
            <consortium name="RefSeq"/>
        </authorList>
    </citation>
    <scope>IDENTIFICATION</scope>
</reference>
<dbReference type="InterPro" id="IPR007110">
    <property type="entry name" value="Ig-like_dom"/>
</dbReference>
<evidence type="ECO:0000256" key="3">
    <source>
        <dbReference type="ARBA" id="ARBA00022989"/>
    </source>
</evidence>
<dbReference type="InParanoid" id="A0A3Q0FZE9"/>
<feature type="signal peptide" evidence="9">
    <location>
        <begin position="1"/>
        <end position="24"/>
    </location>
</feature>
<evidence type="ECO:0000256" key="7">
    <source>
        <dbReference type="SAM" id="MobiDB-lite"/>
    </source>
</evidence>
<evidence type="ECO:0000256" key="1">
    <source>
        <dbReference type="ARBA" id="ARBA00004370"/>
    </source>
</evidence>
<dbReference type="SMART" id="SM00406">
    <property type="entry name" value="IGv"/>
    <property type="match status" value="1"/>
</dbReference>
<feature type="domain" description="Ig-like" evidence="10">
    <location>
        <begin position="3"/>
        <end position="133"/>
    </location>
</feature>
<name>A0A3Q0FZE9_ALLSI</name>
<keyword evidence="11" id="KW-1185">Reference proteome</keyword>
<dbReference type="PANTHER" id="PTHR24100">
    <property type="entry name" value="BUTYROPHILIN"/>
    <property type="match status" value="1"/>
</dbReference>
<evidence type="ECO:0000313" key="12">
    <source>
        <dbReference type="RefSeq" id="XP_025051495.1"/>
    </source>
</evidence>
<dbReference type="Gene3D" id="2.60.120.920">
    <property type="match status" value="1"/>
</dbReference>
<dbReference type="Gene3D" id="2.60.40.10">
    <property type="entry name" value="Immunoglobulins"/>
    <property type="match status" value="2"/>
</dbReference>
<dbReference type="Pfam" id="PF07686">
    <property type="entry name" value="V-set"/>
    <property type="match status" value="1"/>
</dbReference>
<keyword evidence="3 8" id="KW-1133">Transmembrane helix</keyword>
<accession>A0A3Q0FZE9</accession>
<dbReference type="InterPro" id="IPR006574">
    <property type="entry name" value="PRY"/>
</dbReference>
<proteinExistence type="predicted"/>
<dbReference type="InterPro" id="IPR013320">
    <property type="entry name" value="ConA-like_dom_sf"/>
</dbReference>
<feature type="compositionally biased region" description="Basic and acidic residues" evidence="7">
    <location>
        <begin position="321"/>
        <end position="334"/>
    </location>
</feature>
<dbReference type="Proteomes" id="UP000189705">
    <property type="component" value="Unplaced"/>
</dbReference>
<dbReference type="InterPro" id="IPR050504">
    <property type="entry name" value="IgSF_BTN/MOG"/>
</dbReference>
<dbReference type="SUPFAM" id="SSF49899">
    <property type="entry name" value="Concanavalin A-like lectins/glucanases"/>
    <property type="match status" value="1"/>
</dbReference>
<feature type="non-terminal residue" evidence="12">
    <location>
        <position position="1"/>
    </location>
</feature>
<organism evidence="11 12">
    <name type="scientific">Alligator sinensis</name>
    <name type="common">Chinese alligator</name>
    <dbReference type="NCBI Taxonomy" id="38654"/>
    <lineage>
        <taxon>Eukaryota</taxon>
        <taxon>Metazoa</taxon>
        <taxon>Chordata</taxon>
        <taxon>Craniata</taxon>
        <taxon>Vertebrata</taxon>
        <taxon>Euteleostomi</taxon>
        <taxon>Archelosauria</taxon>
        <taxon>Archosauria</taxon>
        <taxon>Crocodylia</taxon>
        <taxon>Alligatoridae</taxon>
        <taxon>Alligatorinae</taxon>
        <taxon>Alligator</taxon>
    </lineage>
</organism>
<dbReference type="AlphaFoldDB" id="A0A3Q0FZE9"/>
<dbReference type="RefSeq" id="XP_025051495.1">
    <property type="nucleotide sequence ID" value="XM_025195710.1"/>
</dbReference>
<dbReference type="FunFam" id="2.60.40.10:FF:000088">
    <property type="entry name" value="Butyrophilin subfamily 1 member A1"/>
    <property type="match status" value="1"/>
</dbReference>
<keyword evidence="5" id="KW-1015">Disulfide bond</keyword>
<dbReference type="CDD" id="cd05713">
    <property type="entry name" value="IgV_MOG_like"/>
    <property type="match status" value="1"/>
</dbReference>
<dbReference type="GO" id="GO:0005102">
    <property type="term" value="F:signaling receptor binding"/>
    <property type="evidence" value="ECO:0007669"/>
    <property type="project" value="TreeGrafter"/>
</dbReference>
<dbReference type="InterPro" id="IPR053896">
    <property type="entry name" value="BTN3A2-like_Ig-C"/>
</dbReference>
<evidence type="ECO:0000256" key="6">
    <source>
        <dbReference type="ARBA" id="ARBA00023319"/>
    </source>
</evidence>
<protein>
    <submittedName>
        <fullName evidence="12">Butyrophilin subfamily 1 member A1-like</fullName>
    </submittedName>
</protein>
<dbReference type="InterPro" id="IPR036179">
    <property type="entry name" value="Ig-like_dom_sf"/>
</dbReference>
<dbReference type="InterPro" id="IPR003599">
    <property type="entry name" value="Ig_sub"/>
</dbReference>
<gene>
    <name evidence="12" type="primary">LOC102369363</name>
</gene>
<dbReference type="PRINTS" id="PR01407">
    <property type="entry name" value="BUTYPHLNCDUF"/>
</dbReference>
<dbReference type="PROSITE" id="PS50835">
    <property type="entry name" value="IG_LIKE"/>
    <property type="match status" value="2"/>
</dbReference>
<dbReference type="SUPFAM" id="SSF48726">
    <property type="entry name" value="Immunoglobulin"/>
    <property type="match status" value="2"/>
</dbReference>
<comment type="subcellular location">
    <subcellularLocation>
        <location evidence="1">Membrane</location>
    </subcellularLocation>
</comment>
<dbReference type="Pfam" id="PF13765">
    <property type="entry name" value="PRY"/>
    <property type="match status" value="1"/>
</dbReference>
<dbReference type="InterPro" id="IPR013106">
    <property type="entry name" value="Ig_V-set"/>
</dbReference>